<evidence type="ECO:0000313" key="3">
    <source>
        <dbReference type="WBParaSite" id="HPBE_0001409701-mRNA-1"/>
    </source>
</evidence>
<reference evidence="1 2" key="1">
    <citation type="submission" date="2018-11" db="EMBL/GenBank/DDBJ databases">
        <authorList>
            <consortium name="Pathogen Informatics"/>
        </authorList>
    </citation>
    <scope>NUCLEOTIDE SEQUENCE [LARGE SCALE GENOMIC DNA]</scope>
</reference>
<reference evidence="3" key="2">
    <citation type="submission" date="2019-09" db="UniProtKB">
        <authorList>
            <consortium name="WormBaseParasite"/>
        </authorList>
    </citation>
    <scope>IDENTIFICATION</scope>
</reference>
<gene>
    <name evidence="1" type="ORF">HPBE_LOCUS14098</name>
</gene>
<name>A0A183FZD5_HELPZ</name>
<sequence>MALFERIEYSGAMEMLHNDLLEALDTEIAIVRRKGYSTHTHASWLNRAIEDYLAANSKQLRCARRDAIVSYEYEIEKVPEGGAARSPVGPRTITVSSYYFSPEPFSSRDGVNIAVENFF</sequence>
<evidence type="ECO:0000313" key="2">
    <source>
        <dbReference type="Proteomes" id="UP000050761"/>
    </source>
</evidence>
<proteinExistence type="predicted"/>
<organism evidence="2 3">
    <name type="scientific">Heligmosomoides polygyrus</name>
    <name type="common">Parasitic roundworm</name>
    <dbReference type="NCBI Taxonomy" id="6339"/>
    <lineage>
        <taxon>Eukaryota</taxon>
        <taxon>Metazoa</taxon>
        <taxon>Ecdysozoa</taxon>
        <taxon>Nematoda</taxon>
        <taxon>Chromadorea</taxon>
        <taxon>Rhabditida</taxon>
        <taxon>Rhabditina</taxon>
        <taxon>Rhabditomorpha</taxon>
        <taxon>Strongyloidea</taxon>
        <taxon>Heligmosomidae</taxon>
        <taxon>Heligmosomoides</taxon>
    </lineage>
</organism>
<dbReference type="WBParaSite" id="HPBE_0001409701-mRNA-1">
    <property type="protein sequence ID" value="HPBE_0001409701-mRNA-1"/>
    <property type="gene ID" value="HPBE_0001409701"/>
</dbReference>
<dbReference type="EMBL" id="UZAH01028203">
    <property type="protein sequence ID" value="VDO98472.1"/>
    <property type="molecule type" value="Genomic_DNA"/>
</dbReference>
<evidence type="ECO:0000313" key="1">
    <source>
        <dbReference type="EMBL" id="VDO98472.1"/>
    </source>
</evidence>
<accession>A0A183FZD5</accession>
<protein>
    <submittedName>
        <fullName evidence="3">Phage protein</fullName>
    </submittedName>
</protein>
<dbReference type="Proteomes" id="UP000050761">
    <property type="component" value="Unassembled WGS sequence"/>
</dbReference>
<keyword evidence="2" id="KW-1185">Reference proteome</keyword>
<dbReference type="AlphaFoldDB" id="A0A183FZD5"/>
<accession>A0A3P8DQP0</accession>